<dbReference type="EMBL" id="MG011691">
    <property type="protein sequence ID" value="AVK77511.1"/>
    <property type="molecule type" value="Genomic_DNA"/>
</dbReference>
<gene>
    <name evidence="2" type="ORF">pmac_cds_823</name>
</gene>
<protein>
    <submittedName>
        <fullName evidence="2">Uncharacterized protein</fullName>
    </submittedName>
</protein>
<dbReference type="GeneID" id="36841966"/>
<reference evidence="2" key="1">
    <citation type="journal article" date="2018" name="Nat. Commun.">
        <title>Diversity and evolution of the emerging Pandoraviridae family.</title>
        <authorList>
            <person name="Legendre M."/>
            <person name="Fabre E."/>
            <person name="Poirot O."/>
            <person name="Jeudy S."/>
            <person name="Lartigue A."/>
            <person name="Alempic J.M."/>
            <person name="Beucher L."/>
            <person name="Philippe N."/>
            <person name="Bertaux L."/>
            <person name="Christo-Foroux E."/>
            <person name="Labadie K."/>
            <person name="Coute Y."/>
            <person name="Abergel C."/>
            <person name="Claverie J.M."/>
        </authorList>
    </citation>
    <scope>NUCLEOTIDE SEQUENCE [LARGE SCALE GENOMIC DNA]</scope>
    <source>
        <strain evidence="2">Macleodensis</strain>
    </source>
</reference>
<feature type="compositionally biased region" description="Acidic residues" evidence="1">
    <location>
        <begin position="95"/>
        <end position="127"/>
    </location>
</feature>
<dbReference type="KEGG" id="vg:36841966"/>
<evidence type="ECO:0000313" key="2">
    <source>
        <dbReference type="EMBL" id="AVK77511.1"/>
    </source>
</evidence>
<proteinExistence type="predicted"/>
<organism evidence="2">
    <name type="scientific">Pandoravirus macleodensis</name>
    <dbReference type="NCBI Taxonomy" id="2107707"/>
    <lineage>
        <taxon>Viruses</taxon>
        <taxon>Pandoravirus</taxon>
    </lineage>
</organism>
<dbReference type="RefSeq" id="YP_009481507.1">
    <property type="nucleotide sequence ID" value="NC_037665.1"/>
</dbReference>
<name>A0A2U7UHT7_9VIRU</name>
<dbReference type="Proteomes" id="UP000249758">
    <property type="component" value="Segment"/>
</dbReference>
<sequence>MSVGSWCCNTLLDSSVAASAPHTNSRMYHTMHTGRDDALVYDATTNRHPWAPYCNIVDTADDCDACWLASDLFAEADNNCSDCKDAEDHNATDLVESETESQDSDDEEDDGDEDDADDDTKDNDDDNGQCGVASPHTAYAHGYTFIEGFMPADWFDALVRPERRLVLLVCGVPVAVDAAEVERAARVDRLLVTPVGSCRLGPTDAERAHEVDESLYGREGIRRALAPVPLAATLEAVGAPAAEAAGGVGGAVLAGILAALL</sequence>
<evidence type="ECO:0000256" key="1">
    <source>
        <dbReference type="SAM" id="MobiDB-lite"/>
    </source>
</evidence>
<accession>A0A2U7UHT7</accession>
<feature type="region of interest" description="Disordered" evidence="1">
    <location>
        <begin position="91"/>
        <end position="133"/>
    </location>
</feature>